<organism evidence="2 3">
    <name type="scientific">Miscanthus lutarioriparius</name>
    <dbReference type="NCBI Taxonomy" id="422564"/>
    <lineage>
        <taxon>Eukaryota</taxon>
        <taxon>Viridiplantae</taxon>
        <taxon>Streptophyta</taxon>
        <taxon>Embryophyta</taxon>
        <taxon>Tracheophyta</taxon>
        <taxon>Spermatophyta</taxon>
        <taxon>Magnoliopsida</taxon>
        <taxon>Liliopsida</taxon>
        <taxon>Poales</taxon>
        <taxon>Poaceae</taxon>
        <taxon>PACMAD clade</taxon>
        <taxon>Panicoideae</taxon>
        <taxon>Andropogonodae</taxon>
        <taxon>Andropogoneae</taxon>
        <taxon>Saccharinae</taxon>
        <taxon>Miscanthus</taxon>
    </lineage>
</organism>
<evidence type="ECO:0000313" key="3">
    <source>
        <dbReference type="Proteomes" id="UP000604825"/>
    </source>
</evidence>
<dbReference type="EMBL" id="CAJGYO010000341">
    <property type="protein sequence ID" value="CAD6341904.1"/>
    <property type="molecule type" value="Genomic_DNA"/>
</dbReference>
<evidence type="ECO:0000256" key="1">
    <source>
        <dbReference type="SAM" id="MobiDB-lite"/>
    </source>
</evidence>
<proteinExistence type="predicted"/>
<dbReference type="Proteomes" id="UP000604825">
    <property type="component" value="Unassembled WGS sequence"/>
</dbReference>
<name>A0A811SKN5_9POAL</name>
<accession>A0A811SKN5</accession>
<protein>
    <submittedName>
        <fullName evidence="2">Uncharacterized protein</fullName>
    </submittedName>
</protein>
<feature type="compositionally biased region" description="Gly residues" evidence="1">
    <location>
        <begin position="66"/>
        <end position="76"/>
    </location>
</feature>
<evidence type="ECO:0000313" key="2">
    <source>
        <dbReference type="EMBL" id="CAD6341904.1"/>
    </source>
</evidence>
<comment type="caution">
    <text evidence="2">The sequence shown here is derived from an EMBL/GenBank/DDBJ whole genome shotgun (WGS) entry which is preliminary data.</text>
</comment>
<feature type="region of interest" description="Disordered" evidence="1">
    <location>
        <begin position="57"/>
        <end position="83"/>
    </location>
</feature>
<gene>
    <name evidence="2" type="ORF">NCGR_LOCUS66002</name>
</gene>
<dbReference type="AlphaFoldDB" id="A0A811SKN5"/>
<sequence length="123" mass="12923">MGNCLKPQRAATWADGDEWEEAAEVCSSKAAAAAVEEKRVEVKIRVTRRQLQEVLEKGVRRQGQAAAGGGGAGGADGFRQGVLPAGDEAALEARPVQHTGGRRRGVVMADEFCASLDQSFLSG</sequence>
<keyword evidence="3" id="KW-1185">Reference proteome</keyword>
<reference evidence="2" key="1">
    <citation type="submission" date="2020-10" db="EMBL/GenBank/DDBJ databases">
        <authorList>
            <person name="Han B."/>
            <person name="Lu T."/>
            <person name="Zhao Q."/>
            <person name="Huang X."/>
            <person name="Zhao Y."/>
        </authorList>
    </citation>
    <scope>NUCLEOTIDE SEQUENCE</scope>
</reference>